<organism evidence="2 3">
    <name type="scientific">Pedobacter nyackensis</name>
    <dbReference type="NCBI Taxonomy" id="475255"/>
    <lineage>
        <taxon>Bacteria</taxon>
        <taxon>Pseudomonadati</taxon>
        <taxon>Bacteroidota</taxon>
        <taxon>Sphingobacteriia</taxon>
        <taxon>Sphingobacteriales</taxon>
        <taxon>Sphingobacteriaceae</taxon>
        <taxon>Pedobacter</taxon>
    </lineage>
</organism>
<gene>
    <name evidence="2" type="ORF">SAMN04488101_101387</name>
</gene>
<accession>A0A1W2AB80</accession>
<evidence type="ECO:0000313" key="2">
    <source>
        <dbReference type="EMBL" id="SMC57742.1"/>
    </source>
</evidence>
<proteinExistence type="predicted"/>
<reference evidence="2 3" key="1">
    <citation type="submission" date="2017-04" db="EMBL/GenBank/DDBJ databases">
        <authorList>
            <person name="Afonso C.L."/>
            <person name="Miller P.J."/>
            <person name="Scott M.A."/>
            <person name="Spackman E."/>
            <person name="Goraichik I."/>
            <person name="Dimitrov K.M."/>
            <person name="Suarez D.L."/>
            <person name="Swayne D.E."/>
        </authorList>
    </citation>
    <scope>NUCLEOTIDE SEQUENCE [LARGE SCALE GENOMIC DNA]</scope>
    <source>
        <strain evidence="2 3">DSM 19625</strain>
    </source>
</reference>
<dbReference type="Pfam" id="PF19773">
    <property type="entry name" value="DUF6259"/>
    <property type="match status" value="1"/>
</dbReference>
<dbReference type="InterPro" id="IPR046226">
    <property type="entry name" value="DUF6259"/>
</dbReference>
<protein>
    <recommendedName>
        <fullName evidence="1">DUF6259 domain-containing protein</fullName>
    </recommendedName>
</protein>
<dbReference type="STRING" id="475255.SAMN04488101_101387"/>
<evidence type="ECO:0000259" key="1">
    <source>
        <dbReference type="Pfam" id="PF19773"/>
    </source>
</evidence>
<evidence type="ECO:0000313" key="3">
    <source>
        <dbReference type="Proteomes" id="UP000192678"/>
    </source>
</evidence>
<name>A0A1W2AB80_9SPHI</name>
<keyword evidence="3" id="KW-1185">Reference proteome</keyword>
<dbReference type="RefSeq" id="WP_084287425.1">
    <property type="nucleotide sequence ID" value="NZ_FWYB01000001.1"/>
</dbReference>
<sequence>MKPAIAVVSFVVCTFMISLGLKAQHSFSLKNDQVELVVNNKGELITLRNAGAGTNYASGKPIWRLYFDEGEIKDNEVWAKDNAPVITATDDQILIKYDKIRYKNRLIAIGLELKVKLSSANYLIFSSKITNNEDNMVVRELQYPLVADCNLPADYDLITTEIGGQKYSDPKERIRIANKAIGGPYMAPSNIFLQMESFYPHGPAANCFTLAGEKSGLYFGSHDPSFEDTGHGYRLYGSIKDGFNKLELGIYKYPNCLPGATWENNANVIAVYQGSWRRAADLYRNWANSWWKHQTPPLWVQKMKGWQRIIMRHQYGETLFTYEDLGTRVKKVGESVGLNTVLTHGWFNTGHDNMYPDYVSDPKQGGDKNLKKQIAAFQKDGGAVLLYYNGKLIDKASEFYKSGLGKEVSIKDNTGSEVTEAYKFRGPGTFTGTYNSRTFVVADARQPIWQKELIKMADQAVELGAKSVFYDQLGMADKSNWDLSKKFPVPSMSTIADKGLALKMIHEHLDKKNPDIALGTEHLYDATAQYVDYIHSLYGAANPNNFIDWFRYTFPEIILSDREIRDDTDIERRVNHAILKGLRNDVEIYRARALIDEAPNYQQYLGKINQLKNRFEDLLLIGKYTDQEHFEMNNPVVQARSFVRGDKMAIVVTQSELESASAAIHVADNYRYMENGSVGDVKISGSGNRINVVLGKNGITVLMFQVKK</sequence>
<dbReference type="Proteomes" id="UP000192678">
    <property type="component" value="Unassembled WGS sequence"/>
</dbReference>
<dbReference type="EMBL" id="FWYB01000001">
    <property type="protein sequence ID" value="SMC57742.1"/>
    <property type="molecule type" value="Genomic_DNA"/>
</dbReference>
<dbReference type="AlphaFoldDB" id="A0A1W2AB80"/>
<feature type="domain" description="DUF6259" evidence="1">
    <location>
        <begin position="267"/>
        <end position="490"/>
    </location>
</feature>